<proteinExistence type="predicted"/>
<name>A0ABZ3FKR9_9ACTN</name>
<organism evidence="1 2">
    <name type="scientific">Ammonicoccus fulvus</name>
    <dbReference type="NCBI Taxonomy" id="3138240"/>
    <lineage>
        <taxon>Bacteria</taxon>
        <taxon>Bacillati</taxon>
        <taxon>Actinomycetota</taxon>
        <taxon>Actinomycetes</taxon>
        <taxon>Propionibacteriales</taxon>
        <taxon>Propionibacteriaceae</taxon>
        <taxon>Ammonicoccus</taxon>
    </lineage>
</organism>
<evidence type="ECO:0000313" key="1">
    <source>
        <dbReference type="EMBL" id="XAN06643.1"/>
    </source>
</evidence>
<dbReference type="RefSeq" id="WP_425308073.1">
    <property type="nucleotide sequence ID" value="NZ_CP154795.1"/>
</dbReference>
<keyword evidence="2" id="KW-1185">Reference proteome</keyword>
<sequence length="69" mass="7608">MVDDLIARKAITRELGHGPMAPAVAEFIQQEFAMAETLVDEAPRGPADPATYAYAEEVFRELVERYAPA</sequence>
<dbReference type="Proteomes" id="UP001442841">
    <property type="component" value="Chromosome"/>
</dbReference>
<gene>
    <name evidence="1" type="ORF">AADG42_04740</name>
</gene>
<reference evidence="1 2" key="1">
    <citation type="submission" date="2024-04" db="EMBL/GenBank/DDBJ databases">
        <title>Isolation of an actinomycete strain from pig manure.</title>
        <authorList>
            <person name="Gong T."/>
            <person name="Yu Z."/>
            <person name="An M."/>
            <person name="Wei C."/>
            <person name="Yang W."/>
            <person name="Liu L."/>
        </authorList>
    </citation>
    <scope>NUCLEOTIDE SEQUENCE [LARGE SCALE GENOMIC DNA]</scope>
    <source>
        <strain evidence="1 2">ZF39</strain>
    </source>
</reference>
<dbReference type="EMBL" id="CP154795">
    <property type="protein sequence ID" value="XAN06643.1"/>
    <property type="molecule type" value="Genomic_DNA"/>
</dbReference>
<protein>
    <submittedName>
        <fullName evidence="1">Uncharacterized protein</fullName>
    </submittedName>
</protein>
<evidence type="ECO:0000313" key="2">
    <source>
        <dbReference type="Proteomes" id="UP001442841"/>
    </source>
</evidence>
<accession>A0ABZ3FKR9</accession>